<feature type="domain" description="Transmembrane protein TMEM132 fifth" evidence="13">
    <location>
        <begin position="503"/>
        <end position="643"/>
    </location>
</feature>
<evidence type="ECO:0000259" key="9">
    <source>
        <dbReference type="Pfam" id="PF15706"/>
    </source>
</evidence>
<dbReference type="InterPro" id="IPR055421">
    <property type="entry name" value="TMEM132_3rd"/>
</dbReference>
<feature type="transmembrane region" description="Helical" evidence="7">
    <location>
        <begin position="826"/>
        <end position="851"/>
    </location>
</feature>
<evidence type="ECO:0000256" key="7">
    <source>
        <dbReference type="SAM" id="Phobius"/>
    </source>
</evidence>
<evidence type="ECO:0000256" key="1">
    <source>
        <dbReference type="ARBA" id="ARBA00004479"/>
    </source>
</evidence>
<proteinExistence type="inferred from homology"/>
<evidence type="ECO:0000259" key="14">
    <source>
        <dbReference type="Pfam" id="PF23487"/>
    </source>
</evidence>
<dbReference type="InterPro" id="IPR055423">
    <property type="entry name" value="Ig_TMEM132_5th"/>
</dbReference>
<feature type="domain" description="Transmembrane protein TMEM132 sixth" evidence="14">
    <location>
        <begin position="644"/>
        <end position="754"/>
    </location>
</feature>
<evidence type="ECO:0000256" key="4">
    <source>
        <dbReference type="ARBA" id="ARBA00022989"/>
    </source>
</evidence>
<dbReference type="Pfam" id="PF23487">
    <property type="entry name" value="Ig_TMEM132_6th"/>
    <property type="match status" value="1"/>
</dbReference>
<evidence type="ECO:0000259" key="12">
    <source>
        <dbReference type="Pfam" id="PF23481"/>
    </source>
</evidence>
<evidence type="ECO:0000259" key="10">
    <source>
        <dbReference type="Pfam" id="PF16070"/>
    </source>
</evidence>
<keyword evidence="3 7" id="KW-0812">Transmembrane</keyword>
<dbReference type="Pfam" id="PF16070">
    <property type="entry name" value="Ig_TMEM132_4th"/>
    <property type="match status" value="1"/>
</dbReference>
<organism evidence="15 16">
    <name type="scientific">Varanus komodoensis</name>
    <name type="common">Komodo dragon</name>
    <dbReference type="NCBI Taxonomy" id="61221"/>
    <lineage>
        <taxon>Eukaryota</taxon>
        <taxon>Metazoa</taxon>
        <taxon>Chordata</taxon>
        <taxon>Craniata</taxon>
        <taxon>Vertebrata</taxon>
        <taxon>Euteleostomi</taxon>
        <taxon>Lepidosauria</taxon>
        <taxon>Squamata</taxon>
        <taxon>Bifurcata</taxon>
        <taxon>Unidentata</taxon>
        <taxon>Episquamata</taxon>
        <taxon>Toxicofera</taxon>
        <taxon>Anguimorpha</taxon>
        <taxon>Paleoanguimorpha</taxon>
        <taxon>Varanoidea</taxon>
        <taxon>Varanidae</taxon>
        <taxon>Varanus</taxon>
    </lineage>
</organism>
<protein>
    <submittedName>
        <fullName evidence="15">Transmembrane protein 132B</fullName>
    </submittedName>
</protein>
<evidence type="ECO:0000259" key="8">
    <source>
        <dbReference type="Pfam" id="PF15705"/>
    </source>
</evidence>
<comment type="subcellular location">
    <subcellularLocation>
        <location evidence="1">Membrane</location>
        <topology evidence="1">Single-pass type I membrane protein</topology>
    </subcellularLocation>
</comment>
<dbReference type="InterPro" id="IPR055424">
    <property type="entry name" value="Ig_TMEM132_6th"/>
</dbReference>
<accession>A0A8D2LBL2</accession>
<keyword evidence="5 7" id="KW-0472">Membrane</keyword>
<dbReference type="AlphaFoldDB" id="A0A8D2LBL2"/>
<dbReference type="PANTHER" id="PTHR13388">
    <property type="entry name" value="DETONATOR, ISOFORM E"/>
    <property type="match status" value="1"/>
</dbReference>
<name>A0A8D2LBL2_VARKO</name>
<comment type="similarity">
    <text evidence="2">Belongs to the TMEM132 family.</text>
</comment>
<evidence type="ECO:0000256" key="5">
    <source>
        <dbReference type="ARBA" id="ARBA00023136"/>
    </source>
</evidence>
<dbReference type="InterPro" id="IPR031436">
    <property type="entry name" value="TMEM132_C"/>
</dbReference>
<feature type="domain" description="Transmembrane protein TMEM132 cohesin-like" evidence="11">
    <location>
        <begin position="344"/>
        <end position="400"/>
    </location>
</feature>
<reference evidence="15" key="2">
    <citation type="submission" date="2025-09" db="UniProtKB">
        <authorList>
            <consortium name="Ensembl"/>
        </authorList>
    </citation>
    <scope>IDENTIFICATION</scope>
</reference>
<feature type="domain" description="Transmembrane protein TMEM132 N-terminal" evidence="8">
    <location>
        <begin position="60"/>
        <end position="122"/>
    </location>
</feature>
<evidence type="ECO:0000313" key="15">
    <source>
        <dbReference type="Ensembl" id="ENSVKKP00000019265.1"/>
    </source>
</evidence>
<feature type="region of interest" description="Disordered" evidence="6">
    <location>
        <begin position="522"/>
        <end position="546"/>
    </location>
</feature>
<evidence type="ECO:0000313" key="16">
    <source>
        <dbReference type="Proteomes" id="UP000694545"/>
    </source>
</evidence>
<evidence type="ECO:0000256" key="6">
    <source>
        <dbReference type="SAM" id="MobiDB-lite"/>
    </source>
</evidence>
<dbReference type="Pfam" id="PF15706">
    <property type="entry name" value="TMEM132_C"/>
    <property type="match status" value="1"/>
</dbReference>
<feature type="compositionally biased region" description="Basic and acidic residues" evidence="6">
    <location>
        <begin position="522"/>
        <end position="534"/>
    </location>
</feature>
<reference evidence="15" key="1">
    <citation type="submission" date="2025-08" db="UniProtKB">
        <authorList>
            <consortium name="Ensembl"/>
        </authorList>
    </citation>
    <scope>IDENTIFICATION</scope>
</reference>
<sequence length="1005" mass="111282">MVGEGQGRSGQCGLAGAHCVCLGLARGSSSQVASCLSCRDSMLCPGEPSQCSALPVYLPVSYRTSNADVSFFLKETNQDIMKNTSLQSRTEPLLVYKATGLPVLNATYGPFTVEQMVPPHLLQTSVLPSFADRFTFNWKLQSRIIDSSIYSNRPKVQVLFYIAGKDWEDYDPAEILPCVRMMAFKEEQVAVGSCRLKGHLGLCVAEVEFSPNWFDSALTSPQPLLAVQEHQAVDSLEGIPVELFYWVYAVEGECSSEGPNLEGFLHPEGQEETQMPLVSMERIGNVILYPTQDKLKKSFLNLDGNLVICLPLSPVKEGDLVMFLVSLTSGSLADQFTLSNASFLSFRVNISSYEILQMDFEIDNSSGLVGAQQITWQVEYPREESVSELVVSEIFVSEATFAGIVPLAMDTEVLNTAILTGKPVSVPVKVVAVEEDGSVRDVSGSTECSSADEEIIKVSDNCDAIFVNGKEMKSKVGTVMNFTYQHFTTQLEITVWVPRLPLQIEISDTELSQIKGWRIPSDKRREREGEVRADSEEEEDDEKKGRGCTLQYQHAMVRVLTQFVVESSELGGQLTYMIGSEWQFDITDLVAEFMKVEESKVAKLHGGRILIGREQGITTVQVLSPLSDSILAEKTVIVLEDRVTITDLGVQLVAGLSLSLQTSKGNKRVIVATASARSAFVLVSSHSHFLLDGTVTPLDIYDAKDFSLAITSLDEMVVSVHQSQEDDWPVVVAEGEGHGPLVKIEMVISEPCQKSKRKSSLAVGKGSIKVKFGQKDADHKGDANDVEDAEAASMNQEDMTNQIDVPGQNNPSDLTFASRGLTDLEIGMYALLCVFCLAILVFLINCVAFAWKYRHKRFSVSEQGNIPHSHDWVWLGNEVELLENPVDISLPSEECTTMIDRGMHFEESNFLLNGSSQKNFHNQILRSAEYVCEKDLKNEPINPPGPKRKRVKFTSYTTILPEDGGPYTNSILFDSDDNIKWVCQDMNLGDSQELRDYMERLQDNM</sequence>
<evidence type="ECO:0000259" key="11">
    <source>
        <dbReference type="Pfam" id="PF23039"/>
    </source>
</evidence>
<dbReference type="GO" id="GO:0016020">
    <property type="term" value="C:membrane"/>
    <property type="evidence" value="ECO:0007669"/>
    <property type="project" value="UniProtKB-SubCell"/>
</dbReference>
<feature type="domain" description="Transmembrane protein TMEM132 C-terminal" evidence="9">
    <location>
        <begin position="802"/>
        <end position="879"/>
    </location>
</feature>
<feature type="domain" description="Transmembrane protein TMEM132 second Ig-like" evidence="12">
    <location>
        <begin position="139"/>
        <end position="276"/>
    </location>
</feature>
<feature type="domain" description="Transmembrane protein family 132 fourth" evidence="10">
    <location>
        <begin position="403"/>
        <end position="500"/>
    </location>
</feature>
<dbReference type="Ensembl" id="ENSVKKT00000019739.1">
    <property type="protein sequence ID" value="ENSVKKP00000019265.1"/>
    <property type="gene ID" value="ENSVKKG00000013081.1"/>
</dbReference>
<dbReference type="Pfam" id="PF23039">
    <property type="entry name" value="TMEM132_3rd"/>
    <property type="match status" value="2"/>
</dbReference>
<feature type="domain" description="Transmembrane protein TMEM132 cohesin-like" evidence="11">
    <location>
        <begin position="299"/>
        <end position="338"/>
    </location>
</feature>
<dbReference type="InterPro" id="IPR055422">
    <property type="entry name" value="Ig_TMEM132_2nd"/>
</dbReference>
<gene>
    <name evidence="15" type="primary">TMEM132B</name>
</gene>
<dbReference type="Pfam" id="PF15705">
    <property type="entry name" value="TMEM132_N"/>
    <property type="match status" value="1"/>
</dbReference>
<dbReference type="PANTHER" id="PTHR13388:SF12">
    <property type="entry name" value="TRANSMEMBRANE PROTEIN 132B"/>
    <property type="match status" value="1"/>
</dbReference>
<keyword evidence="4 7" id="KW-1133">Transmembrane helix</keyword>
<dbReference type="Pfam" id="PF23481">
    <property type="entry name" value="Ig_TMEM132_2nd"/>
    <property type="match status" value="1"/>
</dbReference>
<dbReference type="InterPro" id="IPR026307">
    <property type="entry name" value="TMEM132"/>
</dbReference>
<dbReference type="Proteomes" id="UP000694545">
    <property type="component" value="Unplaced"/>
</dbReference>
<evidence type="ECO:0000256" key="2">
    <source>
        <dbReference type="ARBA" id="ARBA00006166"/>
    </source>
</evidence>
<evidence type="ECO:0000256" key="3">
    <source>
        <dbReference type="ARBA" id="ARBA00022692"/>
    </source>
</evidence>
<dbReference type="InterPro" id="IPR031435">
    <property type="entry name" value="TMEM132_N"/>
</dbReference>
<keyword evidence="16" id="KW-1185">Reference proteome</keyword>
<evidence type="ECO:0000259" key="13">
    <source>
        <dbReference type="Pfam" id="PF23486"/>
    </source>
</evidence>
<dbReference type="InterPro" id="IPR031437">
    <property type="entry name" value="Ig_TMEM132_4th"/>
</dbReference>
<dbReference type="Pfam" id="PF23486">
    <property type="entry name" value="Ig_TMEM132_5th"/>
    <property type="match status" value="1"/>
</dbReference>